<keyword evidence="5" id="KW-1133">Transmembrane helix</keyword>
<keyword evidence="5" id="KW-0812">Transmembrane</keyword>
<proteinExistence type="inferred from homology"/>
<evidence type="ECO:0000313" key="7">
    <source>
        <dbReference type="Proteomes" id="UP000799302"/>
    </source>
</evidence>
<evidence type="ECO:0000256" key="4">
    <source>
        <dbReference type="SAM" id="MobiDB-lite"/>
    </source>
</evidence>
<dbReference type="GO" id="GO:0000032">
    <property type="term" value="P:cell wall mannoprotein biosynthetic process"/>
    <property type="evidence" value="ECO:0007669"/>
    <property type="project" value="TreeGrafter"/>
</dbReference>
<keyword evidence="3 6" id="KW-0808">Transferase</keyword>
<dbReference type="GO" id="GO:0005794">
    <property type="term" value="C:Golgi apparatus"/>
    <property type="evidence" value="ECO:0007669"/>
    <property type="project" value="TreeGrafter"/>
</dbReference>
<dbReference type="GO" id="GO:0000026">
    <property type="term" value="F:alpha-1,2-mannosyltransferase activity"/>
    <property type="evidence" value="ECO:0007669"/>
    <property type="project" value="TreeGrafter"/>
</dbReference>
<keyword evidence="7" id="KW-1185">Reference proteome</keyword>
<dbReference type="GO" id="GO:0016020">
    <property type="term" value="C:membrane"/>
    <property type="evidence" value="ECO:0007669"/>
    <property type="project" value="InterPro"/>
</dbReference>
<feature type="transmembrane region" description="Helical" evidence="5">
    <location>
        <begin position="6"/>
        <end position="25"/>
    </location>
</feature>
<gene>
    <name evidence="6" type="ORF">BT63DRAFT_393739</name>
</gene>
<organism evidence="6 7">
    <name type="scientific">Microthyrium microscopicum</name>
    <dbReference type="NCBI Taxonomy" id="703497"/>
    <lineage>
        <taxon>Eukaryota</taxon>
        <taxon>Fungi</taxon>
        <taxon>Dikarya</taxon>
        <taxon>Ascomycota</taxon>
        <taxon>Pezizomycotina</taxon>
        <taxon>Dothideomycetes</taxon>
        <taxon>Dothideomycetes incertae sedis</taxon>
        <taxon>Microthyriales</taxon>
        <taxon>Microthyriaceae</taxon>
        <taxon>Microthyrium</taxon>
    </lineage>
</organism>
<evidence type="ECO:0000256" key="2">
    <source>
        <dbReference type="ARBA" id="ARBA00022676"/>
    </source>
</evidence>
<feature type="region of interest" description="Disordered" evidence="4">
    <location>
        <begin position="52"/>
        <end position="71"/>
    </location>
</feature>
<evidence type="ECO:0000256" key="1">
    <source>
        <dbReference type="ARBA" id="ARBA00007677"/>
    </source>
</evidence>
<keyword evidence="2 6" id="KW-0328">Glycosyltransferase</keyword>
<protein>
    <submittedName>
        <fullName evidence="6">Putative alpha-1, 2-mannosyltransferase</fullName>
    </submittedName>
</protein>
<comment type="similarity">
    <text evidence="1">Belongs to the glycosyltransferase 15 family.</text>
</comment>
<dbReference type="GO" id="GO:0006493">
    <property type="term" value="P:protein O-linked glycosylation"/>
    <property type="evidence" value="ECO:0007669"/>
    <property type="project" value="TreeGrafter"/>
</dbReference>
<dbReference type="PANTHER" id="PTHR31121:SF7">
    <property type="entry name" value="MANNOSYLTRANSFERASE KTR4-RELATED"/>
    <property type="match status" value="1"/>
</dbReference>
<evidence type="ECO:0000256" key="5">
    <source>
        <dbReference type="SAM" id="Phobius"/>
    </source>
</evidence>
<dbReference type="OrthoDB" id="439943at2759"/>
<accession>A0A6A6TXN1</accession>
<reference evidence="6" key="1">
    <citation type="journal article" date="2020" name="Stud. Mycol.">
        <title>101 Dothideomycetes genomes: a test case for predicting lifestyles and emergence of pathogens.</title>
        <authorList>
            <person name="Haridas S."/>
            <person name="Albert R."/>
            <person name="Binder M."/>
            <person name="Bloem J."/>
            <person name="Labutti K."/>
            <person name="Salamov A."/>
            <person name="Andreopoulos B."/>
            <person name="Baker S."/>
            <person name="Barry K."/>
            <person name="Bills G."/>
            <person name="Bluhm B."/>
            <person name="Cannon C."/>
            <person name="Castanera R."/>
            <person name="Culley D."/>
            <person name="Daum C."/>
            <person name="Ezra D."/>
            <person name="Gonzalez J."/>
            <person name="Henrissat B."/>
            <person name="Kuo A."/>
            <person name="Liang C."/>
            <person name="Lipzen A."/>
            <person name="Lutzoni F."/>
            <person name="Magnuson J."/>
            <person name="Mondo S."/>
            <person name="Nolan M."/>
            <person name="Ohm R."/>
            <person name="Pangilinan J."/>
            <person name="Park H.-J."/>
            <person name="Ramirez L."/>
            <person name="Alfaro M."/>
            <person name="Sun H."/>
            <person name="Tritt A."/>
            <person name="Yoshinaga Y."/>
            <person name="Zwiers L.-H."/>
            <person name="Turgeon B."/>
            <person name="Goodwin S."/>
            <person name="Spatafora J."/>
            <person name="Crous P."/>
            <person name="Grigoriev I."/>
        </authorList>
    </citation>
    <scope>NUCLEOTIDE SEQUENCE</scope>
    <source>
        <strain evidence="6">CBS 115976</strain>
    </source>
</reference>
<name>A0A6A6TXN1_9PEZI</name>
<evidence type="ECO:0000313" key="6">
    <source>
        <dbReference type="EMBL" id="KAF2663937.1"/>
    </source>
</evidence>
<dbReference type="PANTHER" id="PTHR31121">
    <property type="entry name" value="ALPHA-1,2 MANNOSYLTRANSFERASE KTR1"/>
    <property type="match status" value="1"/>
</dbReference>
<sequence length="405" mass="47748">MAVAKPIRFLALASLCMIFYILYILQKPSGKGSLSTGPPSNDPAAKYRVDRSFRDPNLDPSGEPQEPLRRVVGNNYAPDNLESERANATLLSLVRNSELDDMISSMRDLERTFNHKFNYPWLFLNDEPFTDEFKRRISAETKAQVTFDILPKEHWATPEWINEDLYQESVHVLEEKGVQYVNKKSYHQMCRWNSGMFYKHPRLKSTRWYWRVEPNVHFFCDVDYDVFRWMEDHNKTYGFTINLYDNPESVASLWPETLKFMHDNTQFIHPNNAMKWLQDADHRPDNFKRANGYSTCHFWSNFEIADMGFYRSPAYTQYFEHLDKAGGFFYERWGDAPVHAIALGLFEDKNKIHWFQDIGYQHIPFFNCPNSPKCRGCEAGKFTDGELWLHQDDCRPVWFKEAGKG</sequence>
<dbReference type="SUPFAM" id="SSF53448">
    <property type="entry name" value="Nucleotide-diphospho-sugar transferases"/>
    <property type="match status" value="1"/>
</dbReference>
<dbReference type="InterPro" id="IPR002685">
    <property type="entry name" value="Glyco_trans_15"/>
</dbReference>
<dbReference type="Proteomes" id="UP000799302">
    <property type="component" value="Unassembled WGS sequence"/>
</dbReference>
<dbReference type="FunFam" id="3.90.550.10:FF:000051">
    <property type="entry name" value="Alpha-1,2-mannosyltransferase (Ktr4)"/>
    <property type="match status" value="1"/>
</dbReference>
<dbReference type="EMBL" id="MU004244">
    <property type="protein sequence ID" value="KAF2663937.1"/>
    <property type="molecule type" value="Genomic_DNA"/>
</dbReference>
<keyword evidence="5" id="KW-0472">Membrane</keyword>
<dbReference type="GO" id="GO:0006487">
    <property type="term" value="P:protein N-linked glycosylation"/>
    <property type="evidence" value="ECO:0007669"/>
    <property type="project" value="TreeGrafter"/>
</dbReference>
<dbReference type="Pfam" id="PF01793">
    <property type="entry name" value="Glyco_transf_15"/>
    <property type="match status" value="1"/>
</dbReference>
<dbReference type="Gene3D" id="3.90.550.10">
    <property type="entry name" value="Spore Coat Polysaccharide Biosynthesis Protein SpsA, Chain A"/>
    <property type="match status" value="1"/>
</dbReference>
<dbReference type="AlphaFoldDB" id="A0A6A6TXN1"/>
<evidence type="ECO:0000256" key="3">
    <source>
        <dbReference type="ARBA" id="ARBA00022679"/>
    </source>
</evidence>
<dbReference type="InterPro" id="IPR029044">
    <property type="entry name" value="Nucleotide-diphossugar_trans"/>
</dbReference>